<keyword evidence="1" id="KW-1133">Transmembrane helix</keyword>
<dbReference type="EMBL" id="BMIB01000005">
    <property type="protein sequence ID" value="GGH80104.1"/>
    <property type="molecule type" value="Genomic_DNA"/>
</dbReference>
<feature type="transmembrane region" description="Helical" evidence="1">
    <location>
        <begin position="282"/>
        <end position="306"/>
    </location>
</feature>
<protein>
    <recommendedName>
        <fullName evidence="2">Acyltransferase 3 domain-containing protein</fullName>
    </recommendedName>
</protein>
<organism evidence="3 4">
    <name type="scientific">Filimonas zeae</name>
    <dbReference type="NCBI Taxonomy" id="1737353"/>
    <lineage>
        <taxon>Bacteria</taxon>
        <taxon>Pseudomonadati</taxon>
        <taxon>Bacteroidota</taxon>
        <taxon>Chitinophagia</taxon>
        <taxon>Chitinophagales</taxon>
        <taxon>Chitinophagaceae</taxon>
        <taxon>Filimonas</taxon>
    </lineage>
</organism>
<dbReference type="GO" id="GO:0016747">
    <property type="term" value="F:acyltransferase activity, transferring groups other than amino-acyl groups"/>
    <property type="evidence" value="ECO:0007669"/>
    <property type="project" value="InterPro"/>
</dbReference>
<evidence type="ECO:0000313" key="4">
    <source>
        <dbReference type="Proteomes" id="UP000627292"/>
    </source>
</evidence>
<sequence>MVVFFHLSPFAETAILNNEFIRNSDLFVDFFFVLSGFVIAYTYQHRINSKTDISQFIKKRFFRVYPLHLIMLIAFLIVEAGKHYLVNYIHVNNLNNPNNNLITFLSSLFLLNSVKLPGVTDVSWNIPSWSISAEMISYLLFAIAVFAVSASGAFKKRNLVYSFLIVTAVAITAIATGSGLLTWSYDFGFLRGIAGFFTGVLCFNFFQARYDAVKDSSNIIFHVAEPACLIAIIASVCMANKLKEAGYLYDILFFIAVFVFAFEKGFVSAGLKKVNFLKSLGMYSYSVYMIHALFISLFNILFIRLLHFQPSAYSYLFILNFYIIYIAAGWTYRNIELRFKDLK</sequence>
<dbReference type="PANTHER" id="PTHR23028:SF131">
    <property type="entry name" value="BLR2367 PROTEIN"/>
    <property type="match status" value="1"/>
</dbReference>
<evidence type="ECO:0000256" key="1">
    <source>
        <dbReference type="SAM" id="Phobius"/>
    </source>
</evidence>
<feature type="transmembrane region" description="Helical" evidence="1">
    <location>
        <begin position="219"/>
        <end position="239"/>
    </location>
</feature>
<feature type="transmembrane region" description="Helical" evidence="1">
    <location>
        <begin position="160"/>
        <end position="181"/>
    </location>
</feature>
<feature type="transmembrane region" description="Helical" evidence="1">
    <location>
        <begin position="313"/>
        <end position="332"/>
    </location>
</feature>
<name>A0A917N0E5_9BACT</name>
<reference evidence="3" key="1">
    <citation type="journal article" date="2014" name="Int. J. Syst. Evol. Microbiol.">
        <title>Complete genome sequence of Corynebacterium casei LMG S-19264T (=DSM 44701T), isolated from a smear-ripened cheese.</title>
        <authorList>
            <consortium name="US DOE Joint Genome Institute (JGI-PGF)"/>
            <person name="Walter F."/>
            <person name="Albersmeier A."/>
            <person name="Kalinowski J."/>
            <person name="Ruckert C."/>
        </authorList>
    </citation>
    <scope>NUCLEOTIDE SEQUENCE</scope>
    <source>
        <strain evidence="3">CGMCC 1.15290</strain>
    </source>
</reference>
<feature type="transmembrane region" description="Helical" evidence="1">
    <location>
        <begin position="136"/>
        <end position="154"/>
    </location>
</feature>
<evidence type="ECO:0000313" key="3">
    <source>
        <dbReference type="EMBL" id="GGH80104.1"/>
    </source>
</evidence>
<dbReference type="PANTHER" id="PTHR23028">
    <property type="entry name" value="ACETYLTRANSFERASE"/>
    <property type="match status" value="1"/>
</dbReference>
<keyword evidence="1" id="KW-0812">Transmembrane</keyword>
<feature type="transmembrane region" description="Helical" evidence="1">
    <location>
        <begin position="26"/>
        <end position="43"/>
    </location>
</feature>
<feature type="transmembrane region" description="Helical" evidence="1">
    <location>
        <begin position="246"/>
        <end position="262"/>
    </location>
</feature>
<gene>
    <name evidence="3" type="ORF">GCM10011379_50480</name>
</gene>
<dbReference type="InterPro" id="IPR050879">
    <property type="entry name" value="Acyltransferase_3"/>
</dbReference>
<dbReference type="GO" id="GO:0000271">
    <property type="term" value="P:polysaccharide biosynthetic process"/>
    <property type="evidence" value="ECO:0007669"/>
    <property type="project" value="TreeGrafter"/>
</dbReference>
<reference evidence="3" key="2">
    <citation type="submission" date="2020-09" db="EMBL/GenBank/DDBJ databases">
        <authorList>
            <person name="Sun Q."/>
            <person name="Zhou Y."/>
        </authorList>
    </citation>
    <scope>NUCLEOTIDE SEQUENCE</scope>
    <source>
        <strain evidence="3">CGMCC 1.15290</strain>
    </source>
</reference>
<evidence type="ECO:0000259" key="2">
    <source>
        <dbReference type="Pfam" id="PF01757"/>
    </source>
</evidence>
<accession>A0A917N0E5</accession>
<keyword evidence="1" id="KW-0472">Membrane</keyword>
<dbReference type="AlphaFoldDB" id="A0A917N0E5"/>
<dbReference type="Pfam" id="PF01757">
    <property type="entry name" value="Acyl_transf_3"/>
    <property type="match status" value="1"/>
</dbReference>
<dbReference type="Proteomes" id="UP000627292">
    <property type="component" value="Unassembled WGS sequence"/>
</dbReference>
<feature type="transmembrane region" description="Helical" evidence="1">
    <location>
        <begin position="64"/>
        <end position="81"/>
    </location>
</feature>
<proteinExistence type="predicted"/>
<dbReference type="InterPro" id="IPR002656">
    <property type="entry name" value="Acyl_transf_3_dom"/>
</dbReference>
<dbReference type="GO" id="GO:0016020">
    <property type="term" value="C:membrane"/>
    <property type="evidence" value="ECO:0007669"/>
    <property type="project" value="TreeGrafter"/>
</dbReference>
<comment type="caution">
    <text evidence="3">The sequence shown here is derived from an EMBL/GenBank/DDBJ whole genome shotgun (WGS) entry which is preliminary data.</text>
</comment>
<feature type="domain" description="Acyltransferase 3" evidence="2">
    <location>
        <begin position="1"/>
        <end position="327"/>
    </location>
</feature>
<keyword evidence="4" id="KW-1185">Reference proteome</keyword>
<feature type="transmembrane region" description="Helical" evidence="1">
    <location>
        <begin position="188"/>
        <end position="207"/>
    </location>
</feature>